<dbReference type="RefSeq" id="WP_115868714.1">
    <property type="nucleotide sequence ID" value="NZ_QREG01000013.1"/>
</dbReference>
<gene>
    <name evidence="2" type="ORF">C7460_11314</name>
</gene>
<name>A0A3D9L0I9_MARFU</name>
<sequence length="151" mass="17211">MKRLFLLLILLSAMSCKEELACCDHIAEFPRIKILGDNGADLLDPKSANHIDHSGISLSTRIDNRNRELSIEIRRVLLTASDSGDYIIDVNANMVDMLSTDGMRHFYLKLSNEDTDTISLIIENSTTKRLELNGEIWKEYDSVEFSHIIRK</sequence>
<dbReference type="EMBL" id="QREG01000013">
    <property type="protein sequence ID" value="RED96966.1"/>
    <property type="molecule type" value="Genomic_DNA"/>
</dbReference>
<organism evidence="2 3">
    <name type="scientific">Marinoscillum furvescens DSM 4134</name>
    <dbReference type="NCBI Taxonomy" id="1122208"/>
    <lineage>
        <taxon>Bacteria</taxon>
        <taxon>Pseudomonadati</taxon>
        <taxon>Bacteroidota</taxon>
        <taxon>Cytophagia</taxon>
        <taxon>Cytophagales</taxon>
        <taxon>Reichenbachiellaceae</taxon>
        <taxon>Marinoscillum</taxon>
    </lineage>
</organism>
<feature type="chain" id="PRO_5017742930" evidence="1">
    <location>
        <begin position="22"/>
        <end position="151"/>
    </location>
</feature>
<keyword evidence="3" id="KW-1185">Reference proteome</keyword>
<protein>
    <submittedName>
        <fullName evidence="2">Uncharacterized protein</fullName>
    </submittedName>
</protein>
<comment type="caution">
    <text evidence="2">The sequence shown here is derived from an EMBL/GenBank/DDBJ whole genome shotgun (WGS) entry which is preliminary data.</text>
</comment>
<reference evidence="2 3" key="1">
    <citation type="submission" date="2018-07" db="EMBL/GenBank/DDBJ databases">
        <title>Genomic Encyclopedia of Type Strains, Phase IV (KMG-IV): sequencing the most valuable type-strain genomes for metagenomic binning, comparative biology and taxonomic classification.</title>
        <authorList>
            <person name="Goeker M."/>
        </authorList>
    </citation>
    <scope>NUCLEOTIDE SEQUENCE [LARGE SCALE GENOMIC DNA]</scope>
    <source>
        <strain evidence="2 3">DSM 4134</strain>
    </source>
</reference>
<accession>A0A3D9L0I9</accession>
<keyword evidence="1" id="KW-0732">Signal</keyword>
<dbReference type="Proteomes" id="UP000256779">
    <property type="component" value="Unassembled WGS sequence"/>
</dbReference>
<feature type="signal peptide" evidence="1">
    <location>
        <begin position="1"/>
        <end position="21"/>
    </location>
</feature>
<proteinExistence type="predicted"/>
<dbReference type="PROSITE" id="PS51257">
    <property type="entry name" value="PROKAR_LIPOPROTEIN"/>
    <property type="match status" value="1"/>
</dbReference>
<dbReference type="AlphaFoldDB" id="A0A3D9L0I9"/>
<evidence type="ECO:0000313" key="3">
    <source>
        <dbReference type="Proteomes" id="UP000256779"/>
    </source>
</evidence>
<evidence type="ECO:0000313" key="2">
    <source>
        <dbReference type="EMBL" id="RED96966.1"/>
    </source>
</evidence>
<evidence type="ECO:0000256" key="1">
    <source>
        <dbReference type="SAM" id="SignalP"/>
    </source>
</evidence>